<dbReference type="InterPro" id="IPR001353">
    <property type="entry name" value="Proteasome_sua/b"/>
</dbReference>
<dbReference type="GO" id="GO:0006508">
    <property type="term" value="P:proteolysis"/>
    <property type="evidence" value="ECO:0007669"/>
    <property type="project" value="UniProtKB-KW"/>
</dbReference>
<keyword evidence="12" id="KW-0865">Zymogen</keyword>
<dbReference type="Proteomes" id="UP001591681">
    <property type="component" value="Unassembled WGS sequence"/>
</dbReference>
<gene>
    <name evidence="16" type="ORF">ACEWY4_006346</name>
</gene>
<keyword evidence="8" id="KW-0645">Protease</keyword>
<dbReference type="EMBL" id="JBHFQA010000006">
    <property type="protein sequence ID" value="KAL2097139.1"/>
    <property type="molecule type" value="Genomic_DNA"/>
</dbReference>
<evidence type="ECO:0000256" key="15">
    <source>
        <dbReference type="ARBA" id="ARBA00046629"/>
    </source>
</evidence>
<evidence type="ECO:0000313" key="16">
    <source>
        <dbReference type="EMBL" id="KAL2097139.1"/>
    </source>
</evidence>
<keyword evidence="11" id="KW-0647">Proteasome</keyword>
<keyword evidence="7" id="KW-0963">Cytoplasm</keyword>
<dbReference type="PRINTS" id="PR00141">
    <property type="entry name" value="PROTEASOME"/>
</dbReference>
<keyword evidence="17" id="KW-1185">Reference proteome</keyword>
<dbReference type="GO" id="GO:0005634">
    <property type="term" value="C:nucleus"/>
    <property type="evidence" value="ECO:0007669"/>
    <property type="project" value="UniProtKB-SubCell"/>
</dbReference>
<comment type="catalytic activity">
    <reaction evidence="1">
        <text>Cleavage of peptide bonds with very broad specificity.</text>
        <dbReference type="EC" id="3.4.25.1"/>
    </reaction>
</comment>
<evidence type="ECO:0000256" key="8">
    <source>
        <dbReference type="ARBA" id="ARBA00022670"/>
    </source>
</evidence>
<name>A0ABD1KD58_9TELE</name>
<dbReference type="GO" id="GO:0000502">
    <property type="term" value="C:proteasome complex"/>
    <property type="evidence" value="ECO:0007669"/>
    <property type="project" value="UniProtKB-KW"/>
</dbReference>
<dbReference type="GO" id="GO:0005737">
    <property type="term" value="C:cytoplasm"/>
    <property type="evidence" value="ECO:0007669"/>
    <property type="project" value="UniProtKB-SubCell"/>
</dbReference>
<evidence type="ECO:0000256" key="5">
    <source>
        <dbReference type="ARBA" id="ARBA00012039"/>
    </source>
</evidence>
<evidence type="ECO:0000256" key="11">
    <source>
        <dbReference type="ARBA" id="ARBA00022942"/>
    </source>
</evidence>
<evidence type="ECO:0000256" key="12">
    <source>
        <dbReference type="ARBA" id="ARBA00023145"/>
    </source>
</evidence>
<keyword evidence="13" id="KW-0539">Nucleus</keyword>
<evidence type="ECO:0000256" key="10">
    <source>
        <dbReference type="ARBA" id="ARBA00022801"/>
    </source>
</evidence>
<evidence type="ECO:0000256" key="14">
    <source>
        <dbReference type="ARBA" id="ARBA00025456"/>
    </source>
</evidence>
<organism evidence="16 17">
    <name type="scientific">Coilia grayii</name>
    <name type="common">Gray's grenadier anchovy</name>
    <dbReference type="NCBI Taxonomy" id="363190"/>
    <lineage>
        <taxon>Eukaryota</taxon>
        <taxon>Metazoa</taxon>
        <taxon>Chordata</taxon>
        <taxon>Craniata</taxon>
        <taxon>Vertebrata</taxon>
        <taxon>Euteleostomi</taxon>
        <taxon>Actinopterygii</taxon>
        <taxon>Neopterygii</taxon>
        <taxon>Teleostei</taxon>
        <taxon>Clupei</taxon>
        <taxon>Clupeiformes</taxon>
        <taxon>Clupeoidei</taxon>
        <taxon>Engraulidae</taxon>
        <taxon>Coilinae</taxon>
        <taxon>Coilia</taxon>
    </lineage>
</organism>
<protein>
    <recommendedName>
        <fullName evidence="6">Proteasome subunit beta type-5</fullName>
        <ecNumber evidence="5">3.4.25.1</ecNumber>
    </recommendedName>
</protein>
<evidence type="ECO:0000256" key="3">
    <source>
        <dbReference type="ARBA" id="ARBA00004123"/>
    </source>
</evidence>
<evidence type="ECO:0000256" key="4">
    <source>
        <dbReference type="ARBA" id="ARBA00004496"/>
    </source>
</evidence>
<comment type="function">
    <text evidence="2">Component of the 20S core proteasome complex involved in the proteolytic degradation of most intracellular proteins. This complex plays numerous essential roles within the cell by associating with different regulatory particles. Associated with two 19S regulatory particles, forms the 26S proteasome and thus participates in the ATP-dependent degradation of ubiquitinated proteins. The 26S proteasome plays a key role in the maintenance of protein homeostasis by removing misfolded or damaged proteins that could impair cellular functions, and by removing proteins whose functions are no longer required. Associated with the PA200 or PA28, the 20S proteasome mediates ubiquitin-independent protein degradation. This type of proteolysis is required in several pathways including spermatogenesis (20S-PA200 complex) or generation of a subset of MHC class I-presented antigenic peptides (20S-PA28 complex). Within the 20S core complex, PSMB5 displays a chymotrypsin-like activity.</text>
</comment>
<evidence type="ECO:0000256" key="2">
    <source>
        <dbReference type="ARBA" id="ARBA00003802"/>
    </source>
</evidence>
<dbReference type="PANTHER" id="PTHR32194">
    <property type="entry name" value="METALLOPROTEASE TLDD"/>
    <property type="match status" value="1"/>
</dbReference>
<dbReference type="InterPro" id="IPR029055">
    <property type="entry name" value="Ntn_hydrolases_N"/>
</dbReference>
<comment type="caution">
    <text evidence="16">The sequence shown here is derived from an EMBL/GenBank/DDBJ whole genome shotgun (WGS) entry which is preliminary data.</text>
</comment>
<dbReference type="InterPro" id="IPR023333">
    <property type="entry name" value="Proteasome_suB-type"/>
</dbReference>
<dbReference type="AlphaFoldDB" id="A0ABD1KD58"/>
<comment type="subcellular location">
    <subcellularLocation>
        <location evidence="4">Cytoplasm</location>
    </subcellularLocation>
    <subcellularLocation>
        <location evidence="3">Nucleus</location>
    </subcellularLocation>
</comment>
<dbReference type="SUPFAM" id="SSF56235">
    <property type="entry name" value="N-terminal nucleophile aminohydrolases (Ntn hydrolases)"/>
    <property type="match status" value="1"/>
</dbReference>
<evidence type="ECO:0000256" key="9">
    <source>
        <dbReference type="ARBA" id="ARBA00022698"/>
    </source>
</evidence>
<proteinExistence type="predicted"/>
<dbReference type="InterPro" id="IPR000243">
    <property type="entry name" value="Pept_T1A_subB"/>
</dbReference>
<dbReference type="Pfam" id="PF00227">
    <property type="entry name" value="Proteasome"/>
    <property type="match status" value="1"/>
</dbReference>
<evidence type="ECO:0000313" key="17">
    <source>
        <dbReference type="Proteomes" id="UP001591681"/>
    </source>
</evidence>
<evidence type="ECO:0000256" key="13">
    <source>
        <dbReference type="ARBA" id="ARBA00023242"/>
    </source>
</evidence>
<evidence type="ECO:0000256" key="1">
    <source>
        <dbReference type="ARBA" id="ARBA00001198"/>
    </source>
</evidence>
<comment type="subunit">
    <text evidence="15">The 26S proteasome consists of a 20S proteasome core and two 19S regulatory subunits. The 20S proteasome core is a barrel-shaped complex made of 28 subunits that are arranged in four stacked rings. The two outer rings are each formed by seven alpha subunits, and the two inner rings are formed by seven beta subunits. The proteolytic activity is exerted by three beta-subunits PSMB5, PSMB6 and PSMB7. Directly interacts with POMP. Interacts with ABCB1 and TAP1.</text>
</comment>
<sequence length="191" mass="20823">MVTAALLTPGHFVIPHHRRAESQSLPAAPAFAAPHTTPNTLGDALELQLQPSGVPLSTAASSAASMLGLYYVDSEGNQVSGDLFAMGSGSTYAYVVVESSLRRDLTIEEACDLVHRAIYQATYCDAYSGGQVNLYCVLSKDWEVVSGDDAQVLHQWDRGQEVQKWQCRLRVVVAVHAQGFGVWLCTWIFHQ</sequence>
<dbReference type="Gene3D" id="3.60.20.10">
    <property type="entry name" value="Glutamine Phosphoribosylpyrophosphate, subunit 1, domain 1"/>
    <property type="match status" value="1"/>
</dbReference>
<comment type="function">
    <text evidence="14">The proteasome is a multicatalytic proteinase complex which is characterized by its ability to cleave peptides with Arg, Phe, Tyr, Leu, and Glu adjacent to the leaving group at neutral or slightly basic pH. The proteasome has an ATP-dependent proteolytic activity. This subunit is involved in antigen processing to generate class I binding peptides.</text>
</comment>
<dbReference type="GO" id="GO:0004298">
    <property type="term" value="F:threonine-type endopeptidase activity"/>
    <property type="evidence" value="ECO:0007669"/>
    <property type="project" value="UniProtKB-KW"/>
</dbReference>
<evidence type="ECO:0000256" key="6">
    <source>
        <dbReference type="ARBA" id="ARBA00016158"/>
    </source>
</evidence>
<dbReference type="PANTHER" id="PTHR32194:SF11">
    <property type="entry name" value="PROTEASOME SUBUNIT BETA"/>
    <property type="match status" value="1"/>
</dbReference>
<keyword evidence="9" id="KW-0888">Threonine protease</keyword>
<accession>A0ABD1KD58</accession>
<evidence type="ECO:0000256" key="7">
    <source>
        <dbReference type="ARBA" id="ARBA00022490"/>
    </source>
</evidence>
<reference evidence="16 17" key="1">
    <citation type="submission" date="2024-09" db="EMBL/GenBank/DDBJ databases">
        <title>A chromosome-level genome assembly of Gray's grenadier anchovy, Coilia grayii.</title>
        <authorList>
            <person name="Fu Z."/>
        </authorList>
    </citation>
    <scope>NUCLEOTIDE SEQUENCE [LARGE SCALE GENOMIC DNA]</scope>
    <source>
        <strain evidence="16">G4</strain>
        <tissue evidence="16">Muscle</tissue>
    </source>
</reference>
<dbReference type="EC" id="3.4.25.1" evidence="5"/>
<keyword evidence="10" id="KW-0378">Hydrolase</keyword>